<evidence type="ECO:0000313" key="2">
    <source>
        <dbReference type="EMBL" id="CAJ2504194.1"/>
    </source>
</evidence>
<comment type="caution">
    <text evidence="2">The sequence shown here is derived from an EMBL/GenBank/DDBJ whole genome shotgun (WGS) entry which is preliminary data.</text>
</comment>
<name>A0AAI8VH01_9PEZI</name>
<gene>
    <name evidence="2" type="ORF">KHLLAP_LOCUS4662</name>
</gene>
<protein>
    <submittedName>
        <fullName evidence="2">Uu.00g115880.m01.CDS01</fullName>
    </submittedName>
</protein>
<proteinExistence type="predicted"/>
<feature type="region of interest" description="Disordered" evidence="1">
    <location>
        <begin position="1"/>
        <end position="26"/>
    </location>
</feature>
<keyword evidence="3" id="KW-1185">Reference proteome</keyword>
<dbReference type="AlphaFoldDB" id="A0AAI8VH01"/>
<sequence length="283" mass="32233">MALWKGTKAAAAADTEQSKEYREEQSEVDLQRNKRIEEMNVIIDAKLRQFNISEVVESLVTSRLSAIENKLDSHITAQQVSNEKLETSVAALNAAPNQYKALQQQLRALLTANSVDLKKLNKNNKANKFPETHHKNQVVLPPELKLVYADHSVFYKLSQIQDRLKAALVPYKLWAQCPVPIDVVIQHHAALSNESILGFTRRIRDAWYMLPFQNRRNVMGREVLCNMLRQHAPSTWISIADLYSNWSTAEIVDQSVIRAEMLSRTLIEDKIFSKSAVTVQLQG</sequence>
<evidence type="ECO:0000313" key="3">
    <source>
        <dbReference type="Proteomes" id="UP001295740"/>
    </source>
</evidence>
<dbReference type="EMBL" id="CAUWAG010000006">
    <property type="protein sequence ID" value="CAJ2504194.1"/>
    <property type="molecule type" value="Genomic_DNA"/>
</dbReference>
<evidence type="ECO:0000256" key="1">
    <source>
        <dbReference type="SAM" id="MobiDB-lite"/>
    </source>
</evidence>
<accession>A0AAI8VH01</accession>
<organism evidence="2 3">
    <name type="scientific">Anthostomella pinea</name>
    <dbReference type="NCBI Taxonomy" id="933095"/>
    <lineage>
        <taxon>Eukaryota</taxon>
        <taxon>Fungi</taxon>
        <taxon>Dikarya</taxon>
        <taxon>Ascomycota</taxon>
        <taxon>Pezizomycotina</taxon>
        <taxon>Sordariomycetes</taxon>
        <taxon>Xylariomycetidae</taxon>
        <taxon>Xylariales</taxon>
        <taxon>Xylariaceae</taxon>
        <taxon>Anthostomella</taxon>
    </lineage>
</organism>
<dbReference type="Proteomes" id="UP001295740">
    <property type="component" value="Unassembled WGS sequence"/>
</dbReference>
<reference evidence="2" key="1">
    <citation type="submission" date="2023-10" db="EMBL/GenBank/DDBJ databases">
        <authorList>
            <person name="Hackl T."/>
        </authorList>
    </citation>
    <scope>NUCLEOTIDE SEQUENCE</scope>
</reference>
<feature type="compositionally biased region" description="Basic and acidic residues" evidence="1">
    <location>
        <begin position="16"/>
        <end position="26"/>
    </location>
</feature>